<dbReference type="GO" id="GO:0043235">
    <property type="term" value="C:receptor complex"/>
    <property type="evidence" value="ECO:0007669"/>
    <property type="project" value="TreeGrafter"/>
</dbReference>
<dbReference type="PROSITE" id="PS50011">
    <property type="entry name" value="PROTEIN_KINASE_DOM"/>
    <property type="match status" value="1"/>
</dbReference>
<dbReference type="GO" id="GO:0007169">
    <property type="term" value="P:cell surface receptor protein tyrosine kinase signaling pathway"/>
    <property type="evidence" value="ECO:0007669"/>
    <property type="project" value="TreeGrafter"/>
</dbReference>
<proteinExistence type="predicted"/>
<dbReference type="PRINTS" id="PR00109">
    <property type="entry name" value="TYRKINASE"/>
</dbReference>
<sequence>MNMSPEEIVEMKKKSDELLILPTKIHINFDHILGQGSSSTVYQGYLVGPAPLHLIHRSIATQRFIDCDVAVKVANNFGRTEVELLFKEIEAMKKIGYHENIVCMLGWAMPKDTPCLAFDIGENNVLSFVTELREKPENEVPYRKFLSILWQVTRGMQYIASRGIIHCNLTAKNVLLFGSIVAKISDFSLCCFCDETSFYKQTVTKSFPFKWMALESLKENVFSEKSDAWSFAVLIYEMFTLGKIPYVCMNDSELMEFLANGNRLERPSKVSDTVYEIMEECWNKDPEKRPCFADLGEKFNEFIEIRSELYGYVEAREIAPTISYRF</sequence>
<feature type="domain" description="Protein kinase" evidence="1">
    <location>
        <begin position="27"/>
        <end position="303"/>
    </location>
</feature>
<dbReference type="Proteomes" id="UP000887540">
    <property type="component" value="Unplaced"/>
</dbReference>
<name>A0A914D440_9BILA</name>
<dbReference type="GO" id="GO:0004714">
    <property type="term" value="F:transmembrane receptor protein tyrosine kinase activity"/>
    <property type="evidence" value="ECO:0007669"/>
    <property type="project" value="TreeGrafter"/>
</dbReference>
<dbReference type="InterPro" id="IPR011009">
    <property type="entry name" value="Kinase-like_dom_sf"/>
</dbReference>
<dbReference type="GO" id="GO:0005524">
    <property type="term" value="F:ATP binding"/>
    <property type="evidence" value="ECO:0007669"/>
    <property type="project" value="InterPro"/>
</dbReference>
<dbReference type="Gene3D" id="3.30.200.20">
    <property type="entry name" value="Phosphorylase Kinase, domain 1"/>
    <property type="match status" value="1"/>
</dbReference>
<dbReference type="InterPro" id="IPR050122">
    <property type="entry name" value="RTK"/>
</dbReference>
<evidence type="ECO:0000313" key="2">
    <source>
        <dbReference type="Proteomes" id="UP000887540"/>
    </source>
</evidence>
<dbReference type="PANTHER" id="PTHR24416:SF548">
    <property type="entry name" value="PROTEIN KINASE DOMAIN-CONTAINING PROTEIN"/>
    <property type="match status" value="1"/>
</dbReference>
<dbReference type="PANTHER" id="PTHR24416">
    <property type="entry name" value="TYROSINE-PROTEIN KINASE RECEPTOR"/>
    <property type="match status" value="1"/>
</dbReference>
<organism evidence="2 3">
    <name type="scientific">Acrobeloides nanus</name>
    <dbReference type="NCBI Taxonomy" id="290746"/>
    <lineage>
        <taxon>Eukaryota</taxon>
        <taxon>Metazoa</taxon>
        <taxon>Ecdysozoa</taxon>
        <taxon>Nematoda</taxon>
        <taxon>Chromadorea</taxon>
        <taxon>Rhabditida</taxon>
        <taxon>Tylenchina</taxon>
        <taxon>Cephalobomorpha</taxon>
        <taxon>Cephaloboidea</taxon>
        <taxon>Cephalobidae</taxon>
        <taxon>Acrobeloides</taxon>
    </lineage>
</organism>
<dbReference type="InterPro" id="IPR001245">
    <property type="entry name" value="Ser-Thr/Tyr_kinase_cat_dom"/>
</dbReference>
<keyword evidence="2" id="KW-1185">Reference proteome</keyword>
<accession>A0A914D440</accession>
<dbReference type="GO" id="GO:0005886">
    <property type="term" value="C:plasma membrane"/>
    <property type="evidence" value="ECO:0007669"/>
    <property type="project" value="TreeGrafter"/>
</dbReference>
<dbReference type="CDD" id="cd00192">
    <property type="entry name" value="PTKc"/>
    <property type="match status" value="1"/>
</dbReference>
<dbReference type="SUPFAM" id="SSF56112">
    <property type="entry name" value="Protein kinase-like (PK-like)"/>
    <property type="match status" value="1"/>
</dbReference>
<dbReference type="WBParaSite" id="ACRNAN_scaffold1872.g22181.t1">
    <property type="protein sequence ID" value="ACRNAN_scaffold1872.g22181.t1"/>
    <property type="gene ID" value="ACRNAN_scaffold1872.g22181"/>
</dbReference>
<reference evidence="3" key="1">
    <citation type="submission" date="2022-11" db="UniProtKB">
        <authorList>
            <consortium name="WormBaseParasite"/>
        </authorList>
    </citation>
    <scope>IDENTIFICATION</scope>
</reference>
<dbReference type="InterPro" id="IPR000719">
    <property type="entry name" value="Prot_kinase_dom"/>
</dbReference>
<evidence type="ECO:0000313" key="3">
    <source>
        <dbReference type="WBParaSite" id="ACRNAN_scaffold1872.g22181.t1"/>
    </source>
</evidence>
<evidence type="ECO:0000259" key="1">
    <source>
        <dbReference type="PROSITE" id="PS50011"/>
    </source>
</evidence>
<dbReference type="AlphaFoldDB" id="A0A914D440"/>
<dbReference type="Gene3D" id="1.10.510.10">
    <property type="entry name" value="Transferase(Phosphotransferase) domain 1"/>
    <property type="match status" value="1"/>
</dbReference>
<dbReference type="Pfam" id="PF07714">
    <property type="entry name" value="PK_Tyr_Ser-Thr"/>
    <property type="match status" value="1"/>
</dbReference>
<protein>
    <submittedName>
        <fullName evidence="3">Protein kinase domain-containing protein</fullName>
    </submittedName>
</protein>